<accession>A0A0K1ZP10</accession>
<feature type="region of interest" description="Disordered" evidence="1">
    <location>
        <begin position="66"/>
        <end position="128"/>
    </location>
</feature>
<proteinExistence type="predicted"/>
<keyword evidence="2" id="KW-1133">Transmembrane helix</keyword>
<evidence type="ECO:0000313" key="5">
    <source>
        <dbReference type="Proteomes" id="UP000262427"/>
    </source>
</evidence>
<organism evidence="4">
    <name type="scientific">Ralstonia solanacearum</name>
    <name type="common">Pseudomonas solanacearum</name>
    <dbReference type="NCBI Taxonomy" id="305"/>
    <lineage>
        <taxon>Bacteria</taxon>
        <taxon>Pseudomonadati</taxon>
        <taxon>Pseudomonadota</taxon>
        <taxon>Betaproteobacteria</taxon>
        <taxon>Burkholderiales</taxon>
        <taxon>Burkholderiaceae</taxon>
        <taxon>Ralstonia</taxon>
        <taxon>Ralstonia solanacearum species complex</taxon>
    </lineage>
</organism>
<protein>
    <submittedName>
        <fullName evidence="3">DUF3108 domain-containing protein</fullName>
    </submittedName>
</protein>
<evidence type="ECO:0000313" key="3">
    <source>
        <dbReference type="EMBL" id="AYA47797.1"/>
    </source>
</evidence>
<dbReference type="AlphaFoldDB" id="A0A0K1ZP10"/>
<sequence length="382" mass="41046">MDTFRSTTRNPDAPGTGTRTRRWRRWGVVALAALLAHGIAVIWVARSHQVTWPPAPEQVVPTLLLQPEPVHPPAPPAPAPVAAKPRPPAPRPHPQHAPTPTPEPAPTVPDMADTELPELTGTGAQASADTGVVTDLGAERPDAPAAPPGPSFALPPSATLHYATYVNGVRNENGMIRWATDGKTYTLAVEIPLPLFFGALAFRSTGNVDAFGLAPLRYEEVRGRRQPDVTTFHRTGDPAPASGTPGSPVITFTRSPSVLPLPNGVQDRFSVFLQLTGLGRGNPSRLASQGVTLDMPIADTDSVELARVQRVGEDMVDTPDGAVRAEHFVRLPRREGDARRVEIWLAPERGWLPVRLRQTEPSGMQFELVYLSQDTAPNGATP</sequence>
<dbReference type="EMBL" id="CP025741">
    <property type="protein sequence ID" value="AYA47797.1"/>
    <property type="molecule type" value="Genomic_DNA"/>
</dbReference>
<reference evidence="4" key="1">
    <citation type="submission" date="2015-10" db="EMBL/GenBank/DDBJ databases">
        <authorList>
            <person name="Gilbert D.G."/>
        </authorList>
    </citation>
    <scope>NUCLEOTIDE SEQUENCE</scope>
    <source>
        <strain evidence="4">Phyl III-seqv23</strain>
    </source>
</reference>
<reference evidence="3" key="2">
    <citation type="submission" date="2018-01" db="EMBL/GenBank/DDBJ databases">
        <title>Ralstonia pseudosolanacearum P824 infects blueberry.</title>
        <authorList>
            <person name="Bocsanczy A.M."/>
            <person name="Norman D.J."/>
        </authorList>
    </citation>
    <scope>NUCLEOTIDE SEQUENCE</scope>
    <source>
        <strain evidence="3">P824</strain>
    </source>
</reference>
<keyword evidence="2" id="KW-0812">Transmembrane</keyword>
<feature type="compositionally biased region" description="Pro residues" evidence="1">
    <location>
        <begin position="69"/>
        <end position="107"/>
    </location>
</feature>
<evidence type="ECO:0000256" key="2">
    <source>
        <dbReference type="SAM" id="Phobius"/>
    </source>
</evidence>
<dbReference type="EMBL" id="LN899821">
    <property type="protein sequence ID" value="CUV17673.1"/>
    <property type="molecule type" value="Genomic_DNA"/>
</dbReference>
<keyword evidence="2" id="KW-0472">Membrane</keyword>
<feature type="transmembrane region" description="Helical" evidence="2">
    <location>
        <begin position="26"/>
        <end position="45"/>
    </location>
</feature>
<feature type="region of interest" description="Disordered" evidence="1">
    <location>
        <begin position="229"/>
        <end position="248"/>
    </location>
</feature>
<dbReference type="PATRIC" id="fig|305.92.peg.3397"/>
<name>A0A0K1ZP10_RALSL</name>
<reference evidence="5" key="3">
    <citation type="submission" date="2018-01" db="EMBL/GenBank/DDBJ databases">
        <title>Raltonia solanacearum P824 infects blueberry.</title>
        <authorList>
            <person name="Bocsanczy A.M."/>
            <person name="Norman D.J."/>
        </authorList>
    </citation>
    <scope>NUCLEOTIDE SEQUENCE [LARGE SCALE GENOMIC DNA]</scope>
    <source>
        <strain evidence="5">P824</strain>
    </source>
</reference>
<evidence type="ECO:0000256" key="1">
    <source>
        <dbReference type="SAM" id="MobiDB-lite"/>
    </source>
</evidence>
<evidence type="ECO:0000313" key="4">
    <source>
        <dbReference type="EMBL" id="CUV17673.1"/>
    </source>
</evidence>
<dbReference type="InterPro" id="IPR021457">
    <property type="entry name" value="DUF3108"/>
</dbReference>
<gene>
    <name evidence="4" type="ORF">PSS4_v1_370002</name>
    <name evidence="3" type="ORF">RSP824_15705</name>
</gene>
<dbReference type="Pfam" id="PF11306">
    <property type="entry name" value="DUF3108"/>
    <property type="match status" value="1"/>
</dbReference>
<dbReference type="Proteomes" id="UP000262427">
    <property type="component" value="Chromosome CM"/>
</dbReference>